<dbReference type="Proteomes" id="UP001313282">
    <property type="component" value="Unassembled WGS sequence"/>
</dbReference>
<gene>
    <name evidence="2" type="ORF">TWF718_006663</name>
</gene>
<dbReference type="AlphaFoldDB" id="A0AAN8MT04"/>
<feature type="region of interest" description="Disordered" evidence="1">
    <location>
        <begin position="226"/>
        <end position="280"/>
    </location>
</feature>
<feature type="compositionally biased region" description="Basic and acidic residues" evidence="1">
    <location>
        <begin position="1"/>
        <end position="10"/>
    </location>
</feature>
<proteinExistence type="predicted"/>
<feature type="region of interest" description="Disordered" evidence="1">
    <location>
        <begin position="1"/>
        <end position="31"/>
    </location>
</feature>
<evidence type="ECO:0000256" key="1">
    <source>
        <dbReference type="SAM" id="MobiDB-lite"/>
    </source>
</evidence>
<feature type="compositionally biased region" description="Basic and acidic residues" evidence="1">
    <location>
        <begin position="240"/>
        <end position="256"/>
    </location>
</feature>
<feature type="compositionally biased region" description="Basic and acidic residues" evidence="1">
    <location>
        <begin position="70"/>
        <end position="90"/>
    </location>
</feature>
<feature type="region of interest" description="Disordered" evidence="1">
    <location>
        <begin position="70"/>
        <end position="96"/>
    </location>
</feature>
<evidence type="ECO:0000313" key="2">
    <source>
        <dbReference type="EMBL" id="KAK6344703.1"/>
    </source>
</evidence>
<dbReference type="EMBL" id="JAVHNR010000004">
    <property type="protein sequence ID" value="KAK6344703.1"/>
    <property type="molecule type" value="Genomic_DNA"/>
</dbReference>
<keyword evidence="3" id="KW-1185">Reference proteome</keyword>
<protein>
    <submittedName>
        <fullName evidence="2">Uncharacterized protein</fullName>
    </submittedName>
</protein>
<name>A0AAN8MT04_9PEZI</name>
<organism evidence="2 3">
    <name type="scientific">Orbilia javanica</name>
    <dbReference type="NCBI Taxonomy" id="47235"/>
    <lineage>
        <taxon>Eukaryota</taxon>
        <taxon>Fungi</taxon>
        <taxon>Dikarya</taxon>
        <taxon>Ascomycota</taxon>
        <taxon>Pezizomycotina</taxon>
        <taxon>Orbiliomycetes</taxon>
        <taxon>Orbiliales</taxon>
        <taxon>Orbiliaceae</taxon>
        <taxon>Orbilia</taxon>
    </lineage>
</organism>
<evidence type="ECO:0000313" key="3">
    <source>
        <dbReference type="Proteomes" id="UP001313282"/>
    </source>
</evidence>
<comment type="caution">
    <text evidence="2">The sequence shown here is derived from an EMBL/GenBank/DDBJ whole genome shotgun (WGS) entry which is preliminary data.</text>
</comment>
<feature type="compositionally biased region" description="Acidic residues" evidence="1">
    <location>
        <begin position="136"/>
        <end position="152"/>
    </location>
</feature>
<accession>A0AAN8MT04</accession>
<reference evidence="2 3" key="1">
    <citation type="submission" date="2019-10" db="EMBL/GenBank/DDBJ databases">
        <authorList>
            <person name="Palmer J.M."/>
        </authorList>
    </citation>
    <scope>NUCLEOTIDE SEQUENCE [LARGE SCALE GENOMIC DNA]</scope>
    <source>
        <strain evidence="2 3">TWF718</strain>
    </source>
</reference>
<feature type="region of interest" description="Disordered" evidence="1">
    <location>
        <begin position="108"/>
        <end position="214"/>
    </location>
</feature>
<sequence>MLQKLSRESLRVNPPPQASRPNGPIIYETSKQVKKAYNKRKGTYISEAEKKRIERIRVLDERAEKIRLKEQKKKENALKRKAREEKEGPTFKKIARITSSQPELSKFFASKKGQSAPVKRGPDYSVEVVQEHLGSEAEDVQAVDVTEDEEEDSGSKAGDAQAVEPEQSSDEDEHGDAVVEAKIKPGVLTKIPSDDPDVPPASPTLVGEQCDEDFSLGKEATMKLCSQLSLPGPSGNPERPVSRRLEAGALLDDKRPVPTPDGSPPWSLSRGIPDSSPPLPIRAEIFSSELPEEVIEARLEEEAETKREEDERILEIMWEQTDYNDFDDDYDLEDDPGFDYDYAEGPVHEAGDETYGDEGLGVAASDEAYGMGLSDPAFDELHDAFCEHEAEESEHGFDSSLLCQDFEDDLRELEEDGF</sequence>